<keyword evidence="2" id="KW-1185">Reference proteome</keyword>
<evidence type="ECO:0000313" key="1">
    <source>
        <dbReference type="EMBL" id="CAB1433408.1"/>
    </source>
</evidence>
<organism evidence="1 2">
    <name type="scientific">Pleuronectes platessa</name>
    <name type="common">European plaice</name>
    <dbReference type="NCBI Taxonomy" id="8262"/>
    <lineage>
        <taxon>Eukaryota</taxon>
        <taxon>Metazoa</taxon>
        <taxon>Chordata</taxon>
        <taxon>Craniata</taxon>
        <taxon>Vertebrata</taxon>
        <taxon>Euteleostomi</taxon>
        <taxon>Actinopterygii</taxon>
        <taxon>Neopterygii</taxon>
        <taxon>Teleostei</taxon>
        <taxon>Neoteleostei</taxon>
        <taxon>Acanthomorphata</taxon>
        <taxon>Carangaria</taxon>
        <taxon>Pleuronectiformes</taxon>
        <taxon>Pleuronectoidei</taxon>
        <taxon>Pleuronectidae</taxon>
        <taxon>Pleuronectes</taxon>
    </lineage>
</organism>
<sequence>MCLNQSSLRLCCGGCQKVGGVTGAGDRGACRACGSSQGPAEGVGIRWPGGDGDELECRGTSCRELSLNLEEFCSCEETRAQSEEKFDFLRFQLKFSSDQNQTLEQPHERKCSGCSSASSPTTLCICLISTQQLSDLLISQILVYTNTLTSL</sequence>
<evidence type="ECO:0000313" key="2">
    <source>
        <dbReference type="Proteomes" id="UP001153269"/>
    </source>
</evidence>
<gene>
    <name evidence="1" type="ORF">PLEPLA_LOCUS21498</name>
</gene>
<dbReference type="EMBL" id="CADEAL010001557">
    <property type="protein sequence ID" value="CAB1433408.1"/>
    <property type="molecule type" value="Genomic_DNA"/>
</dbReference>
<protein>
    <submittedName>
        <fullName evidence="1">Uncharacterized protein</fullName>
    </submittedName>
</protein>
<accession>A0A9N7UNM9</accession>
<comment type="caution">
    <text evidence="1">The sequence shown here is derived from an EMBL/GenBank/DDBJ whole genome shotgun (WGS) entry which is preliminary data.</text>
</comment>
<reference evidence="1" key="1">
    <citation type="submission" date="2020-03" db="EMBL/GenBank/DDBJ databases">
        <authorList>
            <person name="Weist P."/>
        </authorList>
    </citation>
    <scope>NUCLEOTIDE SEQUENCE</scope>
</reference>
<dbReference type="AlphaFoldDB" id="A0A9N7UNM9"/>
<name>A0A9N7UNM9_PLEPL</name>
<proteinExistence type="predicted"/>
<dbReference type="Proteomes" id="UP001153269">
    <property type="component" value="Unassembled WGS sequence"/>
</dbReference>